<organism evidence="1 2">
    <name type="scientific">Streptomyces nojiriensis</name>
    <dbReference type="NCBI Taxonomy" id="66374"/>
    <lineage>
        <taxon>Bacteria</taxon>
        <taxon>Bacillati</taxon>
        <taxon>Actinomycetota</taxon>
        <taxon>Actinomycetes</taxon>
        <taxon>Kitasatosporales</taxon>
        <taxon>Streptomycetaceae</taxon>
        <taxon>Streptomyces</taxon>
    </lineage>
</organism>
<proteinExistence type="predicted"/>
<comment type="caution">
    <text evidence="1">The sequence shown here is derived from an EMBL/GenBank/DDBJ whole genome shotgun (WGS) entry which is preliminary data.</text>
</comment>
<dbReference type="EMBL" id="BNEC01000005">
    <property type="protein sequence ID" value="GHI69387.1"/>
    <property type="molecule type" value="Genomic_DNA"/>
</dbReference>
<evidence type="ECO:0000313" key="2">
    <source>
        <dbReference type="Proteomes" id="UP000613974"/>
    </source>
</evidence>
<evidence type="ECO:0000313" key="1">
    <source>
        <dbReference type="EMBL" id="GHI69387.1"/>
    </source>
</evidence>
<protein>
    <submittedName>
        <fullName evidence="1">Uncharacterized protein</fullName>
    </submittedName>
</protein>
<reference evidence="2" key="1">
    <citation type="submission" date="2023-07" db="EMBL/GenBank/DDBJ databases">
        <title>Whole genome shotgun sequence of Streptomyces nojiriensis NBRC 13794.</title>
        <authorList>
            <person name="Komaki H."/>
            <person name="Tamura T."/>
        </authorList>
    </citation>
    <scope>NUCLEOTIDE SEQUENCE [LARGE SCALE GENOMIC DNA]</scope>
    <source>
        <strain evidence="2">NBRC 13794</strain>
    </source>
</reference>
<accession>A0ABQ3SML5</accession>
<sequence>MCHSVVMMSEITAAAWAGQQVAAVRDDPAGRMALMERCYSGPFGKAPRHLPFRRAAMSFMRWQVRRGVLQPPFADRPGSPWWRAVNERILRDGCEAVGLSGGLPGPASSRTVDHWLSFADHPTARAWYRAHNGSVVAAYLEHRDLAEAENETERFFMNVVLCRVLYAHALVAAPRIALGRLRPLAPFLGDPRVEMTGIFLQLSRVLPDEYPLHGTVRSHLDREIGFGRLLDFGVIAPRLQQLYEWSAHELAAPGLLGCVRDGSPVYAWSFADRYVWEPPDSFVLRVIHRTLPPSPRTPYR</sequence>
<name>A0ABQ3SML5_9ACTN</name>
<keyword evidence="2" id="KW-1185">Reference proteome</keyword>
<dbReference type="Proteomes" id="UP000613974">
    <property type="component" value="Unassembled WGS sequence"/>
</dbReference>
<gene>
    <name evidence="1" type="ORF">Snoj_33050</name>
</gene>